<dbReference type="KEGG" id="vg:64766320"/>
<dbReference type="EMBL" id="MG962366">
    <property type="protein sequence ID" value="AVO25006.1"/>
    <property type="molecule type" value="Genomic_DNA"/>
</dbReference>
<keyword evidence="4" id="KW-0663">Pyridoxal phosphate</keyword>
<dbReference type="Proteomes" id="UP000241290">
    <property type="component" value="Genome"/>
</dbReference>
<gene>
    <name evidence="5" type="primary">67</name>
    <name evidence="5" type="ORF">SEA_FINCH_67</name>
</gene>
<evidence type="ECO:0000256" key="4">
    <source>
        <dbReference type="ARBA" id="ARBA00022898"/>
    </source>
</evidence>
<dbReference type="RefSeq" id="YP_010059089.1">
    <property type="nucleotide sequence ID" value="NC_054724.1"/>
</dbReference>
<dbReference type="InterPro" id="IPR015422">
    <property type="entry name" value="PyrdxlP-dep_Trfase_small"/>
</dbReference>
<dbReference type="Gene3D" id="3.40.640.10">
    <property type="entry name" value="Type I PLP-dependent aspartate aminotransferase-like (Major domain)"/>
    <property type="match status" value="1"/>
</dbReference>
<dbReference type="InterPro" id="IPR005814">
    <property type="entry name" value="Aminotrans_3"/>
</dbReference>
<protein>
    <submittedName>
        <fullName evidence="5">Aminotransferase</fullName>
    </submittedName>
</protein>
<dbReference type="Gene3D" id="3.90.1150.10">
    <property type="entry name" value="Aspartate Aminotransferase, domain 1"/>
    <property type="match status" value="1"/>
</dbReference>
<dbReference type="GO" id="GO:0042802">
    <property type="term" value="F:identical protein binding"/>
    <property type="evidence" value="ECO:0007669"/>
    <property type="project" value="TreeGrafter"/>
</dbReference>
<dbReference type="PANTHER" id="PTHR11986:SF79">
    <property type="entry name" value="ACETYLORNITHINE AMINOTRANSFERASE, MITOCHONDRIAL"/>
    <property type="match status" value="1"/>
</dbReference>
<reference evidence="6" key="1">
    <citation type="submission" date="2018-02" db="EMBL/GenBank/DDBJ databases">
        <authorList>
            <person name="Cohen D.B."/>
            <person name="Kent A.D."/>
        </authorList>
    </citation>
    <scope>NUCLEOTIDE SEQUENCE [LARGE SCALE GENOMIC DNA]</scope>
</reference>
<proteinExistence type="predicted"/>
<dbReference type="GeneID" id="64766320"/>
<keyword evidence="3" id="KW-0808">Transferase</keyword>
<dbReference type="SUPFAM" id="SSF53383">
    <property type="entry name" value="PLP-dependent transferases"/>
    <property type="match status" value="1"/>
</dbReference>
<dbReference type="InterPro" id="IPR015421">
    <property type="entry name" value="PyrdxlP-dep_Trfase_major"/>
</dbReference>
<dbReference type="PANTHER" id="PTHR11986">
    <property type="entry name" value="AMINOTRANSFERASE CLASS III"/>
    <property type="match status" value="1"/>
</dbReference>
<evidence type="ECO:0000256" key="1">
    <source>
        <dbReference type="ARBA" id="ARBA00001933"/>
    </source>
</evidence>
<dbReference type="InterPro" id="IPR015424">
    <property type="entry name" value="PyrdxlP-dep_Trfase"/>
</dbReference>
<dbReference type="InterPro" id="IPR050103">
    <property type="entry name" value="Class-III_PLP-dep_AT"/>
</dbReference>
<dbReference type="GO" id="GO:0008483">
    <property type="term" value="F:transaminase activity"/>
    <property type="evidence" value="ECO:0007669"/>
    <property type="project" value="UniProtKB-KW"/>
</dbReference>
<evidence type="ECO:0000313" key="6">
    <source>
        <dbReference type="Proteomes" id="UP000241290"/>
    </source>
</evidence>
<name>A0A2P1JXE5_9CAUD</name>
<evidence type="ECO:0000256" key="2">
    <source>
        <dbReference type="ARBA" id="ARBA00022576"/>
    </source>
</evidence>
<keyword evidence="2 5" id="KW-0032">Aminotransferase</keyword>
<dbReference type="Pfam" id="PF00202">
    <property type="entry name" value="Aminotran_3"/>
    <property type="match status" value="1"/>
</dbReference>
<sequence>MSTDQEINDRLVAKWRNTFDTRVFGASENPFGVAGVLNQYIFDNHQRPYLDFTAAGGTMPLGQGYALVSEGITELVKFFYQTASYGQHIHGVQMEFIGAIEGYFEEGNKFLFTASEGDAFHTVVQMVRDQHHRDADGFILAVNRSSFPAGLDMVGIGSYDETNPMTAAQLRDRAKYGDISSLLVSPINPDTYEVISPELLQTAIDLSAELNIPIIWDETVQGMGWMDGMFRIPHYADYIVLGGALGGGIPLGAVVGKNLYQLDTPDSVTRLSGSSLAFAAGLHAYRGIMHLKRLKGQPEITGLLNDELDKLHEQFPEVIAGLTGESLLRGVVFKDPSFARQFVQQCREDGILLMRPSSGGRVVRIAAPMVCSLSDVEELAGAMLAAILKVRANDDRRRSEGSEATGNGASG</sequence>
<keyword evidence="6" id="KW-1185">Reference proteome</keyword>
<organism evidence="5 6">
    <name type="scientific">Rhodococcus phage Finch</name>
    <dbReference type="NCBI Taxonomy" id="2094144"/>
    <lineage>
        <taxon>Viruses</taxon>
        <taxon>Duplodnaviria</taxon>
        <taxon>Heunggongvirae</taxon>
        <taxon>Uroviricota</taxon>
        <taxon>Caudoviricetes</taxon>
        <taxon>Finchvirus</taxon>
        <taxon>Finchvirus finch</taxon>
    </lineage>
</organism>
<dbReference type="GO" id="GO:0030170">
    <property type="term" value="F:pyridoxal phosphate binding"/>
    <property type="evidence" value="ECO:0007669"/>
    <property type="project" value="InterPro"/>
</dbReference>
<evidence type="ECO:0000313" key="5">
    <source>
        <dbReference type="EMBL" id="AVO25006.1"/>
    </source>
</evidence>
<evidence type="ECO:0000256" key="3">
    <source>
        <dbReference type="ARBA" id="ARBA00022679"/>
    </source>
</evidence>
<accession>A0A2P1JXE5</accession>
<comment type="cofactor">
    <cofactor evidence="1">
        <name>pyridoxal 5'-phosphate</name>
        <dbReference type="ChEBI" id="CHEBI:597326"/>
    </cofactor>
</comment>